<dbReference type="CDD" id="cd00156">
    <property type="entry name" value="REC"/>
    <property type="match status" value="1"/>
</dbReference>
<dbReference type="InterPro" id="IPR001789">
    <property type="entry name" value="Sig_transdc_resp-reg_receiver"/>
</dbReference>
<dbReference type="Pfam" id="PF00072">
    <property type="entry name" value="Response_reg"/>
    <property type="match status" value="1"/>
</dbReference>
<dbReference type="PANTHER" id="PTHR44591">
    <property type="entry name" value="STRESS RESPONSE REGULATOR PROTEIN 1"/>
    <property type="match status" value="1"/>
</dbReference>
<dbReference type="PANTHER" id="PTHR44591:SF25">
    <property type="entry name" value="CHEMOTAXIS TWO-COMPONENT RESPONSE REGULATOR"/>
    <property type="match status" value="1"/>
</dbReference>
<evidence type="ECO:0000256" key="2">
    <source>
        <dbReference type="PROSITE-ProRule" id="PRU00169"/>
    </source>
</evidence>
<gene>
    <name evidence="4" type="ORF">D4L85_07870</name>
</gene>
<dbReference type="AlphaFoldDB" id="A0A385SHY2"/>
<dbReference type="KEGG" id="chk:D4L85_07870"/>
<protein>
    <submittedName>
        <fullName evidence="4">Response regulator</fullName>
    </submittedName>
</protein>
<dbReference type="EMBL" id="CP032382">
    <property type="protein sequence ID" value="AYB30502.1"/>
    <property type="molecule type" value="Genomic_DNA"/>
</dbReference>
<dbReference type="RefSeq" id="WP_119753812.1">
    <property type="nucleotide sequence ID" value="NZ_CP032382.1"/>
</dbReference>
<proteinExistence type="predicted"/>
<evidence type="ECO:0000313" key="4">
    <source>
        <dbReference type="EMBL" id="AYB30502.1"/>
    </source>
</evidence>
<dbReference type="SMART" id="SM00448">
    <property type="entry name" value="REC"/>
    <property type="match status" value="1"/>
</dbReference>
<dbReference type="GO" id="GO:0000160">
    <property type="term" value="P:phosphorelay signal transduction system"/>
    <property type="evidence" value="ECO:0007669"/>
    <property type="project" value="InterPro"/>
</dbReference>
<accession>A0A385SHY2</accession>
<keyword evidence="5" id="KW-1185">Reference proteome</keyword>
<evidence type="ECO:0000259" key="3">
    <source>
        <dbReference type="PROSITE" id="PS50110"/>
    </source>
</evidence>
<evidence type="ECO:0000313" key="5">
    <source>
        <dbReference type="Proteomes" id="UP000266183"/>
    </source>
</evidence>
<dbReference type="SUPFAM" id="SSF52172">
    <property type="entry name" value="CheY-like"/>
    <property type="match status" value="1"/>
</dbReference>
<comment type="caution">
    <text evidence="2">Lacks conserved residue(s) required for the propagation of feature annotation.</text>
</comment>
<reference evidence="5" key="1">
    <citation type="submission" date="2018-09" db="EMBL/GenBank/DDBJ databases">
        <title>Chryseolinea sp. KIS68-18 isolated from soil.</title>
        <authorList>
            <person name="Weon H.-Y."/>
            <person name="Kwon S.-W."/>
            <person name="Lee S.A."/>
        </authorList>
    </citation>
    <scope>NUCLEOTIDE SEQUENCE [LARGE SCALE GENOMIC DNA]</scope>
    <source>
        <strain evidence="5">KIS68-18</strain>
    </source>
</reference>
<dbReference type="PROSITE" id="PS50110">
    <property type="entry name" value="RESPONSE_REGULATORY"/>
    <property type="match status" value="1"/>
</dbReference>
<keyword evidence="1" id="KW-0597">Phosphoprotein</keyword>
<organism evidence="4 5">
    <name type="scientific">Chryseolinea soli</name>
    <dbReference type="NCBI Taxonomy" id="2321403"/>
    <lineage>
        <taxon>Bacteria</taxon>
        <taxon>Pseudomonadati</taxon>
        <taxon>Bacteroidota</taxon>
        <taxon>Cytophagia</taxon>
        <taxon>Cytophagales</taxon>
        <taxon>Fulvivirgaceae</taxon>
        <taxon>Chryseolinea</taxon>
    </lineage>
</organism>
<dbReference type="Gene3D" id="3.40.50.2300">
    <property type="match status" value="1"/>
</dbReference>
<feature type="domain" description="Response regulatory" evidence="3">
    <location>
        <begin position="11"/>
        <end position="127"/>
    </location>
</feature>
<dbReference type="InterPro" id="IPR011006">
    <property type="entry name" value="CheY-like_superfamily"/>
</dbReference>
<evidence type="ECO:0000256" key="1">
    <source>
        <dbReference type="ARBA" id="ARBA00022553"/>
    </source>
</evidence>
<sequence length="145" mass="16126">MFLTPHIQTMKILVVHRQKTIVSQIKSVLSNCNPVVLHTESGLDGLLTSRIEHFDLIICGTDLPVVTGFELVRSVRTNSVNRNTPVIFLSDEVDEKTQHLGNALGVAAMLVMTEVDNRLAGIVSDQVRPEPDKKWNDLLSNSRLN</sequence>
<dbReference type="Proteomes" id="UP000266183">
    <property type="component" value="Chromosome"/>
</dbReference>
<name>A0A385SHY2_9BACT</name>
<dbReference type="InterPro" id="IPR050595">
    <property type="entry name" value="Bact_response_regulator"/>
</dbReference>